<proteinExistence type="predicted"/>
<name>A0A915L210_ROMCU</name>
<protein>
    <submittedName>
        <fullName evidence="2">Uncharacterized protein</fullName>
    </submittedName>
</protein>
<dbReference type="WBParaSite" id="nRc.2.0.1.t45184-RA">
    <property type="protein sequence ID" value="nRc.2.0.1.t45184-RA"/>
    <property type="gene ID" value="nRc.2.0.1.g45184"/>
</dbReference>
<reference evidence="2" key="1">
    <citation type="submission" date="2022-11" db="UniProtKB">
        <authorList>
            <consortium name="WormBaseParasite"/>
        </authorList>
    </citation>
    <scope>IDENTIFICATION</scope>
</reference>
<evidence type="ECO:0000313" key="1">
    <source>
        <dbReference type="Proteomes" id="UP000887565"/>
    </source>
</evidence>
<organism evidence="1 2">
    <name type="scientific">Romanomermis culicivorax</name>
    <name type="common">Nematode worm</name>
    <dbReference type="NCBI Taxonomy" id="13658"/>
    <lineage>
        <taxon>Eukaryota</taxon>
        <taxon>Metazoa</taxon>
        <taxon>Ecdysozoa</taxon>
        <taxon>Nematoda</taxon>
        <taxon>Enoplea</taxon>
        <taxon>Dorylaimia</taxon>
        <taxon>Mermithida</taxon>
        <taxon>Mermithoidea</taxon>
        <taxon>Mermithidae</taxon>
        <taxon>Romanomermis</taxon>
    </lineage>
</organism>
<dbReference type="AlphaFoldDB" id="A0A915L210"/>
<evidence type="ECO:0000313" key="2">
    <source>
        <dbReference type="WBParaSite" id="nRc.2.0.1.t45184-RA"/>
    </source>
</evidence>
<accession>A0A915L210</accession>
<dbReference type="Proteomes" id="UP000887565">
    <property type="component" value="Unplaced"/>
</dbReference>
<sequence length="59" mass="6520">MTILTLPAVALGMFPRVSLKLARGLGNINAKKWLGQHKPFAALFPTHYIQGEPKKGDLY</sequence>
<keyword evidence="1" id="KW-1185">Reference proteome</keyword>